<dbReference type="GeneID" id="8863951"/>
<keyword evidence="4" id="KW-1185">Reference proteome</keyword>
<keyword evidence="1" id="KW-0853">WD repeat</keyword>
<dbReference type="EMBL" id="GG738845">
    <property type="protein sequence ID" value="EFC50391.1"/>
    <property type="molecule type" value="Genomic_DNA"/>
</dbReference>
<accession>D2UY16</accession>
<protein>
    <submittedName>
        <fullName evidence="3">Uncharacterized protein</fullName>
    </submittedName>
</protein>
<dbReference type="PROSITE" id="PS50294">
    <property type="entry name" value="WD_REPEATS_REGION"/>
    <property type="match status" value="1"/>
</dbReference>
<proteinExistence type="predicted"/>
<dbReference type="InterPro" id="IPR001680">
    <property type="entry name" value="WD40_rpt"/>
</dbReference>
<dbReference type="InterPro" id="IPR011044">
    <property type="entry name" value="Quino_amine_DH_bsu"/>
</dbReference>
<dbReference type="InterPro" id="IPR011047">
    <property type="entry name" value="Quinoprotein_ADH-like_sf"/>
</dbReference>
<feature type="coiled-coil region" evidence="2">
    <location>
        <begin position="625"/>
        <end position="692"/>
    </location>
</feature>
<dbReference type="Gene3D" id="2.130.10.10">
    <property type="entry name" value="YVTN repeat-like/Quinoprotein amine dehydrogenase"/>
    <property type="match status" value="2"/>
</dbReference>
<dbReference type="VEuPathDB" id="AmoebaDB:NAEGRDRAFT_61313"/>
<dbReference type="eggNOG" id="ENOG502QTIS">
    <property type="taxonomic scope" value="Eukaryota"/>
</dbReference>
<keyword evidence="2" id="KW-0175">Coiled coil</keyword>
<dbReference type="RefSeq" id="XP_002683135.1">
    <property type="nucleotide sequence ID" value="XM_002683089.1"/>
</dbReference>
<reference evidence="3 4" key="1">
    <citation type="journal article" date="2010" name="Cell">
        <title>The genome of Naegleria gruberi illuminates early eukaryotic versatility.</title>
        <authorList>
            <person name="Fritz-Laylin L.K."/>
            <person name="Prochnik S.E."/>
            <person name="Ginger M.L."/>
            <person name="Dacks J.B."/>
            <person name="Carpenter M.L."/>
            <person name="Field M.C."/>
            <person name="Kuo A."/>
            <person name="Paredez A."/>
            <person name="Chapman J."/>
            <person name="Pham J."/>
            <person name="Shu S."/>
            <person name="Neupane R."/>
            <person name="Cipriano M."/>
            <person name="Mancuso J."/>
            <person name="Tu H."/>
            <person name="Salamov A."/>
            <person name="Lindquist E."/>
            <person name="Shapiro H."/>
            <person name="Lucas S."/>
            <person name="Grigoriev I.V."/>
            <person name="Cande W.Z."/>
            <person name="Fulton C."/>
            <person name="Rokhsar D.S."/>
            <person name="Dawson S.C."/>
        </authorList>
    </citation>
    <scope>NUCLEOTIDE SEQUENCE [LARGE SCALE GENOMIC DNA]</scope>
    <source>
        <strain evidence="3 4">NEG-M</strain>
    </source>
</reference>
<dbReference type="InterPro" id="IPR052993">
    <property type="entry name" value="CFA-57"/>
</dbReference>
<evidence type="ECO:0000313" key="4">
    <source>
        <dbReference type="Proteomes" id="UP000006671"/>
    </source>
</evidence>
<organism evidence="4">
    <name type="scientific">Naegleria gruberi</name>
    <name type="common">Amoeba</name>
    <dbReference type="NCBI Taxonomy" id="5762"/>
    <lineage>
        <taxon>Eukaryota</taxon>
        <taxon>Discoba</taxon>
        <taxon>Heterolobosea</taxon>
        <taxon>Tetramitia</taxon>
        <taxon>Eutetramitia</taxon>
        <taxon>Vahlkampfiidae</taxon>
        <taxon>Naegleria</taxon>
    </lineage>
</organism>
<dbReference type="SMART" id="SM00320">
    <property type="entry name" value="WD40"/>
    <property type="match status" value="6"/>
</dbReference>
<feature type="repeat" description="WD" evidence="1">
    <location>
        <begin position="437"/>
        <end position="470"/>
    </location>
</feature>
<gene>
    <name evidence="3" type="ORF">NAEGRDRAFT_61313</name>
</gene>
<dbReference type="Pfam" id="PF00400">
    <property type="entry name" value="WD40"/>
    <property type="match status" value="2"/>
</dbReference>
<sequence>MVYLVGKHVSIYNYEKRTHSFILKSNNILEIHCFAISPNRALIALSESFIDQKKKLSNTPNTKDAVEHQISVYNFKNAKRARVLSVVGPSGKSTPVISMAFSGDAQYLAAVTDEPEQAIYLWHLAKANRISCKKIPFKVTQISINPYSPWQLATSGPDDMKIWRYTEGELKHIDPIGSDKYTYKCHSWYDDEKLLVGTEEGQVLVIEGKNVVKVISNVHPNASGILCIEAIDRGFVCAGENGYFSVFERTYDSEHFNHYKKFRTIEKRKIVALCVSRKENNVICSYDDNKLAFFSLANVDILKENDNNFTLLPVGFHGQLVLGMSNCIQKPLLVTCGSDRTLRLWNYVKRQIELEKTFDEDVYCVTLDPTGTRILLGFRYKLSCYAILSNDLYLLHDWHIKGCKLANYSNGGHYFACVSATSILVISSLTFQVVNTLRGHSGIIKSVVWGKNDTQLASASFDGTICEWDIVSDKLRIHENVVKTCAFRCVAYDHKNHMCSGVGSDGNLWTFGGGTLFSQIPTKEDLTCLVYCSQAELGIVGTASGKLLLYAWPPDDHAFVEYEVHNGAISSIILSQDEKFLFTLGADDTLFMLEIETRKEGKTLQLKSVDFDKFYDLYYTLRGIEEETEQQIMELSDKAKLASDENERKYQHIVDRYDQELESQKMKFTNDIKELKRRNELLKSQLTDQEANSKENVNRIEYSHQEEIDHERTISENLLKETKEKYDREIESLKEKLAYFVDLVKVMTEKHEEEIEKLKQEYEEEKLQLVETYDNLSQDFKQLSSVYQATVQQSEEDFDTQLKRVKTSLIHTIEKHKQSVIEAKGEAVKKGTKVEELKKEITLLKSKINEFARNYDEKDVVRMGFDKEISKKHDEEYDEE</sequence>
<dbReference type="Proteomes" id="UP000006671">
    <property type="component" value="Unassembled WGS sequence"/>
</dbReference>
<dbReference type="SUPFAM" id="SSF50998">
    <property type="entry name" value="Quinoprotein alcohol dehydrogenase-like"/>
    <property type="match status" value="1"/>
</dbReference>
<dbReference type="PROSITE" id="PS50082">
    <property type="entry name" value="WD_REPEATS_2"/>
    <property type="match status" value="1"/>
</dbReference>
<evidence type="ECO:0000256" key="2">
    <source>
        <dbReference type="SAM" id="Coils"/>
    </source>
</evidence>
<evidence type="ECO:0000313" key="3">
    <source>
        <dbReference type="EMBL" id="EFC50391.1"/>
    </source>
</evidence>
<dbReference type="AlphaFoldDB" id="D2UY16"/>
<dbReference type="OMA" id="PRWETNI"/>
<evidence type="ECO:0000256" key="1">
    <source>
        <dbReference type="PROSITE-ProRule" id="PRU00221"/>
    </source>
</evidence>
<dbReference type="PANTHER" id="PTHR32215">
    <property type="entry name" value="CILIA- AND FLAGELLA-ASSOCIATED PROTEIN 57"/>
    <property type="match status" value="1"/>
</dbReference>
<dbReference type="OrthoDB" id="10267443at2759"/>
<feature type="coiled-coil region" evidence="2">
    <location>
        <begin position="716"/>
        <end position="779"/>
    </location>
</feature>
<name>D2UY16_NAEGR</name>
<dbReference type="KEGG" id="ngr:NAEGRDRAFT_61313"/>
<dbReference type="PANTHER" id="PTHR32215:SF0">
    <property type="entry name" value="CILIA- AND FLAGELLA-ASSOCIATED PROTEIN 57"/>
    <property type="match status" value="1"/>
</dbReference>
<dbReference type="SUPFAM" id="SSF50969">
    <property type="entry name" value="YVTN repeat-like/Quinoprotein amine dehydrogenase"/>
    <property type="match status" value="1"/>
</dbReference>
<dbReference type="InParanoid" id="D2UY16"/>
<dbReference type="STRING" id="5762.D2UY16"/>
<dbReference type="InterPro" id="IPR015943">
    <property type="entry name" value="WD40/YVTN_repeat-like_dom_sf"/>
</dbReference>